<comment type="caution">
    <text evidence="1">The sequence shown here is derived from an EMBL/GenBank/DDBJ whole genome shotgun (WGS) entry which is preliminary data.</text>
</comment>
<keyword evidence="2" id="KW-1185">Reference proteome</keyword>
<name>A0AAD7G0M8_MYCRO</name>
<evidence type="ECO:0000313" key="1">
    <source>
        <dbReference type="EMBL" id="KAJ7654882.1"/>
    </source>
</evidence>
<dbReference type="AlphaFoldDB" id="A0AAD7G0M8"/>
<proteinExistence type="predicted"/>
<reference evidence="1" key="1">
    <citation type="submission" date="2023-03" db="EMBL/GenBank/DDBJ databases">
        <title>Massive genome expansion in bonnet fungi (Mycena s.s.) driven by repeated elements and novel gene families across ecological guilds.</title>
        <authorList>
            <consortium name="Lawrence Berkeley National Laboratory"/>
            <person name="Harder C.B."/>
            <person name="Miyauchi S."/>
            <person name="Viragh M."/>
            <person name="Kuo A."/>
            <person name="Thoen E."/>
            <person name="Andreopoulos B."/>
            <person name="Lu D."/>
            <person name="Skrede I."/>
            <person name="Drula E."/>
            <person name="Henrissat B."/>
            <person name="Morin E."/>
            <person name="Kohler A."/>
            <person name="Barry K."/>
            <person name="LaButti K."/>
            <person name="Morin E."/>
            <person name="Salamov A."/>
            <person name="Lipzen A."/>
            <person name="Mereny Z."/>
            <person name="Hegedus B."/>
            <person name="Baldrian P."/>
            <person name="Stursova M."/>
            <person name="Weitz H."/>
            <person name="Taylor A."/>
            <person name="Grigoriev I.V."/>
            <person name="Nagy L.G."/>
            <person name="Martin F."/>
            <person name="Kauserud H."/>
        </authorList>
    </citation>
    <scope>NUCLEOTIDE SEQUENCE</scope>
    <source>
        <strain evidence="1">CBHHK067</strain>
    </source>
</reference>
<evidence type="ECO:0000313" key="2">
    <source>
        <dbReference type="Proteomes" id="UP001221757"/>
    </source>
</evidence>
<feature type="non-terminal residue" evidence="1">
    <location>
        <position position="97"/>
    </location>
</feature>
<accession>A0AAD7G0M8</accession>
<feature type="non-terminal residue" evidence="1">
    <location>
        <position position="1"/>
    </location>
</feature>
<dbReference type="EMBL" id="JARKIE010000315">
    <property type="protein sequence ID" value="KAJ7654882.1"/>
    <property type="molecule type" value="Genomic_DNA"/>
</dbReference>
<gene>
    <name evidence="1" type="ORF">B0H17DRAFT_856835</name>
</gene>
<organism evidence="1 2">
    <name type="scientific">Mycena rosella</name>
    <name type="common">Pink bonnet</name>
    <name type="synonym">Agaricus rosellus</name>
    <dbReference type="NCBI Taxonomy" id="1033263"/>
    <lineage>
        <taxon>Eukaryota</taxon>
        <taxon>Fungi</taxon>
        <taxon>Dikarya</taxon>
        <taxon>Basidiomycota</taxon>
        <taxon>Agaricomycotina</taxon>
        <taxon>Agaricomycetes</taxon>
        <taxon>Agaricomycetidae</taxon>
        <taxon>Agaricales</taxon>
        <taxon>Marasmiineae</taxon>
        <taxon>Mycenaceae</taxon>
        <taxon>Mycena</taxon>
    </lineage>
</organism>
<dbReference type="Proteomes" id="UP001221757">
    <property type="component" value="Unassembled WGS sequence"/>
</dbReference>
<protein>
    <submittedName>
        <fullName evidence="1">Uncharacterized protein</fullName>
    </submittedName>
</protein>
<sequence>PADTEYPAPLWEYAPLSEQHQVITKMKLWKGTRSGTFPNRVYKLCAALLVPCMQKIYHVLDVYEYEPDDWKRTETIVARKPGKPDYTLVEAHRPLIL</sequence>